<reference evidence="2" key="1">
    <citation type="submission" date="2020-07" db="EMBL/GenBank/DDBJ databases">
        <title>Huge and variable diversity of episymbiotic CPR bacteria and DPANN archaea in groundwater ecosystems.</title>
        <authorList>
            <person name="He C.Y."/>
            <person name="Keren R."/>
            <person name="Whittaker M."/>
            <person name="Farag I.F."/>
            <person name="Doudna J."/>
            <person name="Cate J.H.D."/>
            <person name="Banfield J.F."/>
        </authorList>
    </citation>
    <scope>NUCLEOTIDE SEQUENCE</scope>
    <source>
        <strain evidence="2">NC_groundwater_1586_Pr3_B-0.1um_66_15</strain>
    </source>
</reference>
<gene>
    <name evidence="2" type="ORF">HY834_04140</name>
</gene>
<protein>
    <submittedName>
        <fullName evidence="2">Uncharacterized protein</fullName>
    </submittedName>
</protein>
<evidence type="ECO:0000256" key="1">
    <source>
        <dbReference type="SAM" id="MobiDB-lite"/>
    </source>
</evidence>
<evidence type="ECO:0000313" key="2">
    <source>
        <dbReference type="EMBL" id="MBI4920914.1"/>
    </source>
</evidence>
<sequence length="375" mass="41868">MTGLPVANSYAALDPGNPVRRPVRSPGRSRSQAFSDNFDARTLFYDCFWHADGRRVLLVGPPIEPFHRRARFIADPGGVALSARQFSSLSTTVTELRGAPASASVIRAEIGGEVHLLPIRPSSVRALAGRRLLFSINRDNDLAWIREWASFHAKVHGTDAVILFDNGSTKYAADEVLDVLREVPGIAVAGVPSWPYSFGPVDQAVKRDPYWARFLQIGSMSVLLRRYGEQAYGLLDCDIDELAGTRSGQSIYQLAKQSRDGLIAFHGQWIEATGPGTRHRDFCQRLSDPSKARCRPRKWALDPSRPWVGKLSVHPYWHWIEGRPPFSKTMPEDALYWHFRGINTDWKSARNRPPAEGAALETDRLLQRAFAGLDG</sequence>
<name>A0A933NVJ9_9HYPH</name>
<dbReference type="Proteomes" id="UP000782610">
    <property type="component" value="Unassembled WGS sequence"/>
</dbReference>
<feature type="region of interest" description="Disordered" evidence="1">
    <location>
        <begin position="12"/>
        <end position="32"/>
    </location>
</feature>
<dbReference type="EMBL" id="JACRAF010000015">
    <property type="protein sequence ID" value="MBI4920914.1"/>
    <property type="molecule type" value="Genomic_DNA"/>
</dbReference>
<comment type="caution">
    <text evidence="2">The sequence shown here is derived from an EMBL/GenBank/DDBJ whole genome shotgun (WGS) entry which is preliminary data.</text>
</comment>
<feature type="compositionally biased region" description="Low complexity" evidence="1">
    <location>
        <begin position="15"/>
        <end position="31"/>
    </location>
</feature>
<accession>A0A933NVJ9</accession>
<organism evidence="2 3">
    <name type="scientific">Devosia nanyangense</name>
    <dbReference type="NCBI Taxonomy" id="1228055"/>
    <lineage>
        <taxon>Bacteria</taxon>
        <taxon>Pseudomonadati</taxon>
        <taxon>Pseudomonadota</taxon>
        <taxon>Alphaproteobacteria</taxon>
        <taxon>Hyphomicrobiales</taxon>
        <taxon>Devosiaceae</taxon>
        <taxon>Devosia</taxon>
    </lineage>
</organism>
<evidence type="ECO:0000313" key="3">
    <source>
        <dbReference type="Proteomes" id="UP000782610"/>
    </source>
</evidence>
<proteinExistence type="predicted"/>
<dbReference type="AlphaFoldDB" id="A0A933NVJ9"/>